<feature type="region of interest" description="Disordered" evidence="4">
    <location>
        <begin position="1"/>
        <end position="22"/>
    </location>
</feature>
<dbReference type="OrthoDB" id="19653at2759"/>
<dbReference type="EMBL" id="MU005587">
    <property type="protein sequence ID" value="KAF2682550.1"/>
    <property type="molecule type" value="Genomic_DNA"/>
</dbReference>
<evidence type="ECO:0000256" key="1">
    <source>
        <dbReference type="ARBA" id="ARBA00010515"/>
    </source>
</evidence>
<dbReference type="PANTHER" id="PTHR48081">
    <property type="entry name" value="AB HYDROLASE SUPERFAMILY PROTEIN C4A8.06C"/>
    <property type="match status" value="1"/>
</dbReference>
<protein>
    <recommendedName>
        <fullName evidence="5">Alpha/beta hydrolase fold-3 domain-containing protein</fullName>
    </recommendedName>
</protein>
<dbReference type="InterPro" id="IPR013094">
    <property type="entry name" value="AB_hydrolase_3"/>
</dbReference>
<evidence type="ECO:0000256" key="2">
    <source>
        <dbReference type="ARBA" id="ARBA00022801"/>
    </source>
</evidence>
<dbReference type="InterPro" id="IPR029058">
    <property type="entry name" value="AB_hydrolase_fold"/>
</dbReference>
<reference evidence="6" key="1">
    <citation type="journal article" date="2020" name="Stud. Mycol.">
        <title>101 Dothideomycetes genomes: a test case for predicting lifestyles and emergence of pathogens.</title>
        <authorList>
            <person name="Haridas S."/>
            <person name="Albert R."/>
            <person name="Binder M."/>
            <person name="Bloem J."/>
            <person name="Labutti K."/>
            <person name="Salamov A."/>
            <person name="Andreopoulos B."/>
            <person name="Baker S."/>
            <person name="Barry K."/>
            <person name="Bills G."/>
            <person name="Bluhm B."/>
            <person name="Cannon C."/>
            <person name="Castanera R."/>
            <person name="Culley D."/>
            <person name="Daum C."/>
            <person name="Ezra D."/>
            <person name="Gonzalez J."/>
            <person name="Henrissat B."/>
            <person name="Kuo A."/>
            <person name="Liang C."/>
            <person name="Lipzen A."/>
            <person name="Lutzoni F."/>
            <person name="Magnuson J."/>
            <person name="Mondo S."/>
            <person name="Nolan M."/>
            <person name="Ohm R."/>
            <person name="Pangilinan J."/>
            <person name="Park H.-J."/>
            <person name="Ramirez L."/>
            <person name="Alfaro M."/>
            <person name="Sun H."/>
            <person name="Tritt A."/>
            <person name="Yoshinaga Y."/>
            <person name="Zwiers L.-H."/>
            <person name="Turgeon B."/>
            <person name="Goodwin S."/>
            <person name="Spatafora J."/>
            <person name="Crous P."/>
            <person name="Grigoriev I."/>
        </authorList>
    </citation>
    <scope>NUCLEOTIDE SEQUENCE</scope>
    <source>
        <strain evidence="6">CBS 122367</strain>
    </source>
</reference>
<name>A0A6G1IX38_9PLEO</name>
<dbReference type="AlphaFoldDB" id="A0A6G1IX38"/>
<dbReference type="PANTHER" id="PTHR48081:SF3">
    <property type="entry name" value="ALPHA_BETA HYDROLASE FOLD-3 DOMAIN-CONTAINING PROTEIN"/>
    <property type="match status" value="1"/>
</dbReference>
<accession>A0A6G1IX38</accession>
<dbReference type="Pfam" id="PF07859">
    <property type="entry name" value="Abhydrolase_3"/>
    <property type="match status" value="1"/>
</dbReference>
<comment type="similarity">
    <text evidence="1">Belongs to the 'GDXG' lipolytic enzyme family.</text>
</comment>
<dbReference type="PROSITE" id="PS01174">
    <property type="entry name" value="LIPASE_GDXG_SER"/>
    <property type="match status" value="1"/>
</dbReference>
<feature type="active site" evidence="3">
    <location>
        <position position="195"/>
    </location>
</feature>
<keyword evidence="7" id="KW-1185">Reference proteome</keyword>
<dbReference type="SUPFAM" id="SSF53474">
    <property type="entry name" value="alpha/beta-Hydrolases"/>
    <property type="match status" value="1"/>
</dbReference>
<dbReference type="GO" id="GO:0016787">
    <property type="term" value="F:hydrolase activity"/>
    <property type="evidence" value="ECO:0007669"/>
    <property type="project" value="UniProtKB-KW"/>
</dbReference>
<gene>
    <name evidence="6" type="ORF">K458DRAFT_454516</name>
</gene>
<dbReference type="InterPro" id="IPR033140">
    <property type="entry name" value="Lipase_GDXG_put_SER_AS"/>
</dbReference>
<keyword evidence="2" id="KW-0378">Hydrolase</keyword>
<dbReference type="Proteomes" id="UP000799291">
    <property type="component" value="Unassembled WGS sequence"/>
</dbReference>
<sequence length="426" mass="49324">MSTGDSFVPKDALEPKLNPSPHDRINLARTKLQKAIDFLPGMRPGEYLNTEDQQQRYQNNGCKPEIFNYRPGYGKTHYKWWSEVLLAVQTEPKDGDVENKEFGLFVDFHGGGFTTGDIRHGGWRQKHKVQFISENNIVCVCPNYPLMPWFTGLEITDAIRMFWHYIFSEDFQNHVQALHAGLKVRLENIVVSGDSAGAWLAMYSFLYGSMFDLAKPLNISVVYLQYPMFRHYNRSKPDDGWAFYETKFTEDDIKEHGEKLRAAWLEWRHALADEKINEIPFNVDIKRPWAPLGMGASFLGSTHDNLWKEMFQNNDTKVKDIVERLEDIQKLPTGAEQTKYKKPANIPDFYIYHGNADKNCLIEDTQMAVDKIKQIFKVGDQEPHVHFKKLKNIVHGFDHNYDASTDFIKDIHEKIQAKLAVKKDGS</sequence>
<proteinExistence type="inferred from homology"/>
<dbReference type="Gene3D" id="3.40.50.1820">
    <property type="entry name" value="alpha/beta hydrolase"/>
    <property type="match status" value="1"/>
</dbReference>
<evidence type="ECO:0000313" key="7">
    <source>
        <dbReference type="Proteomes" id="UP000799291"/>
    </source>
</evidence>
<dbReference type="InterPro" id="IPR050300">
    <property type="entry name" value="GDXG_lipolytic_enzyme"/>
</dbReference>
<evidence type="ECO:0000256" key="4">
    <source>
        <dbReference type="SAM" id="MobiDB-lite"/>
    </source>
</evidence>
<evidence type="ECO:0000259" key="5">
    <source>
        <dbReference type="Pfam" id="PF07859"/>
    </source>
</evidence>
<evidence type="ECO:0000256" key="3">
    <source>
        <dbReference type="PROSITE-ProRule" id="PRU10038"/>
    </source>
</evidence>
<feature type="domain" description="Alpha/beta hydrolase fold-3" evidence="5">
    <location>
        <begin position="106"/>
        <end position="245"/>
    </location>
</feature>
<organism evidence="6 7">
    <name type="scientific">Lentithecium fluviatile CBS 122367</name>
    <dbReference type="NCBI Taxonomy" id="1168545"/>
    <lineage>
        <taxon>Eukaryota</taxon>
        <taxon>Fungi</taxon>
        <taxon>Dikarya</taxon>
        <taxon>Ascomycota</taxon>
        <taxon>Pezizomycotina</taxon>
        <taxon>Dothideomycetes</taxon>
        <taxon>Pleosporomycetidae</taxon>
        <taxon>Pleosporales</taxon>
        <taxon>Massarineae</taxon>
        <taxon>Lentitheciaceae</taxon>
        <taxon>Lentithecium</taxon>
    </lineage>
</organism>
<evidence type="ECO:0000313" key="6">
    <source>
        <dbReference type="EMBL" id="KAF2682550.1"/>
    </source>
</evidence>